<dbReference type="GO" id="GO:0003964">
    <property type="term" value="F:RNA-directed DNA polymerase activity"/>
    <property type="evidence" value="ECO:0007669"/>
    <property type="project" value="UniProtKB-EC"/>
</dbReference>
<dbReference type="AlphaFoldDB" id="A0A0A9YP69"/>
<dbReference type="Pfam" id="PF17921">
    <property type="entry name" value="Integrase_H2C2"/>
    <property type="match status" value="1"/>
</dbReference>
<reference evidence="3" key="1">
    <citation type="journal article" date="2014" name="PLoS ONE">
        <title>Transcriptome-Based Identification of ABC Transporters in the Western Tarnished Plant Bug Lygus hesperus.</title>
        <authorList>
            <person name="Hull J.J."/>
            <person name="Chaney K."/>
            <person name="Geib S.M."/>
            <person name="Fabrick J.A."/>
            <person name="Brent C.S."/>
            <person name="Walsh D."/>
            <person name="Lavine L.C."/>
        </authorList>
    </citation>
    <scope>NUCLEOTIDE SEQUENCE</scope>
</reference>
<evidence type="ECO:0000313" key="3">
    <source>
        <dbReference type="EMBL" id="JAG33989.1"/>
    </source>
</evidence>
<dbReference type="InterPro" id="IPR012337">
    <property type="entry name" value="RNaseH-like_sf"/>
</dbReference>
<dbReference type="InterPro" id="IPR036397">
    <property type="entry name" value="RNaseH_sf"/>
</dbReference>
<dbReference type="InterPro" id="IPR041588">
    <property type="entry name" value="Integrase_H2C2"/>
</dbReference>
<dbReference type="Pfam" id="PF00665">
    <property type="entry name" value="rve"/>
    <property type="match status" value="1"/>
</dbReference>
<accession>A0A0A9YP69</accession>
<evidence type="ECO:0000259" key="2">
    <source>
        <dbReference type="PROSITE" id="PS50994"/>
    </source>
</evidence>
<organism evidence="3">
    <name type="scientific">Lygus hesperus</name>
    <name type="common">Western plant bug</name>
    <dbReference type="NCBI Taxonomy" id="30085"/>
    <lineage>
        <taxon>Eukaryota</taxon>
        <taxon>Metazoa</taxon>
        <taxon>Ecdysozoa</taxon>
        <taxon>Arthropoda</taxon>
        <taxon>Hexapoda</taxon>
        <taxon>Insecta</taxon>
        <taxon>Pterygota</taxon>
        <taxon>Neoptera</taxon>
        <taxon>Paraneoptera</taxon>
        <taxon>Hemiptera</taxon>
        <taxon>Heteroptera</taxon>
        <taxon>Panheteroptera</taxon>
        <taxon>Cimicomorpha</taxon>
        <taxon>Miridae</taxon>
        <taxon>Mirini</taxon>
        <taxon>Lygus</taxon>
    </lineage>
</organism>
<feature type="non-terminal residue" evidence="3">
    <location>
        <position position="1"/>
    </location>
</feature>
<dbReference type="EC" id="2.7.7.49" evidence="1"/>
<dbReference type="Gene3D" id="3.30.420.10">
    <property type="entry name" value="Ribonuclease H-like superfamily/Ribonuclease H"/>
    <property type="match status" value="1"/>
</dbReference>
<proteinExistence type="predicted"/>
<name>A0A0A9YP69_LYGHE</name>
<sequence>LRGQVLKVLHEGHLGLHRLREAAKSAVWWPGIDRDLVAITQTCIPCNQHAPRKPDGVSRQERPDPAAPWDRVHMDLFELEGQQFLVIIDAFSNWIHVEHMPSATATNVINCLKALMSTFGLFGAVVSDNGPPFNSTQFKEYLSSRGVQFLPAAPYNPQSNGRAEAAVHQAKQGLRKVACDFPNLSWKDRLLHFMATQHAAPS</sequence>
<dbReference type="PROSITE" id="PS50994">
    <property type="entry name" value="INTEGRASE"/>
    <property type="match status" value="1"/>
</dbReference>
<dbReference type="GO" id="GO:0015074">
    <property type="term" value="P:DNA integration"/>
    <property type="evidence" value="ECO:0007669"/>
    <property type="project" value="InterPro"/>
</dbReference>
<dbReference type="GO" id="GO:0003676">
    <property type="term" value="F:nucleic acid binding"/>
    <property type="evidence" value="ECO:0007669"/>
    <property type="project" value="InterPro"/>
</dbReference>
<dbReference type="InterPro" id="IPR001584">
    <property type="entry name" value="Integrase_cat-core"/>
</dbReference>
<dbReference type="InterPro" id="IPR050951">
    <property type="entry name" value="Retrovirus_Pol_polyprotein"/>
</dbReference>
<dbReference type="Gene3D" id="1.10.340.70">
    <property type="match status" value="1"/>
</dbReference>
<gene>
    <name evidence="3" type="ORF">CM83_325</name>
</gene>
<dbReference type="EMBL" id="GBHO01009615">
    <property type="protein sequence ID" value="JAG33989.1"/>
    <property type="molecule type" value="Transcribed_RNA"/>
</dbReference>
<feature type="non-terminal residue" evidence="3">
    <location>
        <position position="202"/>
    </location>
</feature>
<dbReference type="SUPFAM" id="SSF53098">
    <property type="entry name" value="Ribonuclease H-like"/>
    <property type="match status" value="1"/>
</dbReference>
<dbReference type="PANTHER" id="PTHR37984">
    <property type="entry name" value="PROTEIN CBG26694"/>
    <property type="match status" value="1"/>
</dbReference>
<dbReference type="PANTHER" id="PTHR37984:SF5">
    <property type="entry name" value="PROTEIN NYNRIN-LIKE"/>
    <property type="match status" value="1"/>
</dbReference>
<protein>
    <recommendedName>
        <fullName evidence="1">RNA-directed DNA polymerase</fullName>
        <ecNumber evidence="1">2.7.7.49</ecNumber>
    </recommendedName>
</protein>
<evidence type="ECO:0000256" key="1">
    <source>
        <dbReference type="ARBA" id="ARBA00012493"/>
    </source>
</evidence>
<feature type="domain" description="Integrase catalytic" evidence="2">
    <location>
        <begin position="59"/>
        <end position="202"/>
    </location>
</feature>
<reference evidence="3" key="2">
    <citation type="submission" date="2014-07" db="EMBL/GenBank/DDBJ databases">
        <authorList>
            <person name="Hull J."/>
        </authorList>
    </citation>
    <scope>NUCLEOTIDE SEQUENCE</scope>
</reference>